<dbReference type="Proteomes" id="UP001168821">
    <property type="component" value="Unassembled WGS sequence"/>
</dbReference>
<accession>A0AA38I629</accession>
<feature type="region of interest" description="Disordered" evidence="1">
    <location>
        <begin position="127"/>
        <end position="189"/>
    </location>
</feature>
<reference evidence="2" key="1">
    <citation type="journal article" date="2023" name="G3 (Bethesda)">
        <title>Whole genome assemblies of Zophobas morio and Tenebrio molitor.</title>
        <authorList>
            <person name="Kaur S."/>
            <person name="Stinson S.A."/>
            <person name="diCenzo G.C."/>
        </authorList>
    </citation>
    <scope>NUCLEOTIDE SEQUENCE</scope>
    <source>
        <strain evidence="2">QUZm001</strain>
    </source>
</reference>
<feature type="compositionally biased region" description="Polar residues" evidence="1">
    <location>
        <begin position="153"/>
        <end position="162"/>
    </location>
</feature>
<dbReference type="AlphaFoldDB" id="A0AA38I629"/>
<feature type="compositionally biased region" description="Low complexity" evidence="1">
    <location>
        <begin position="127"/>
        <end position="143"/>
    </location>
</feature>
<evidence type="ECO:0000313" key="3">
    <source>
        <dbReference type="Proteomes" id="UP001168821"/>
    </source>
</evidence>
<organism evidence="2 3">
    <name type="scientific">Zophobas morio</name>
    <dbReference type="NCBI Taxonomy" id="2755281"/>
    <lineage>
        <taxon>Eukaryota</taxon>
        <taxon>Metazoa</taxon>
        <taxon>Ecdysozoa</taxon>
        <taxon>Arthropoda</taxon>
        <taxon>Hexapoda</taxon>
        <taxon>Insecta</taxon>
        <taxon>Pterygota</taxon>
        <taxon>Neoptera</taxon>
        <taxon>Endopterygota</taxon>
        <taxon>Coleoptera</taxon>
        <taxon>Polyphaga</taxon>
        <taxon>Cucujiformia</taxon>
        <taxon>Tenebrionidae</taxon>
        <taxon>Zophobas</taxon>
    </lineage>
</organism>
<protein>
    <submittedName>
        <fullName evidence="2">Uncharacterized protein</fullName>
    </submittedName>
</protein>
<evidence type="ECO:0000256" key="1">
    <source>
        <dbReference type="SAM" id="MobiDB-lite"/>
    </source>
</evidence>
<gene>
    <name evidence="2" type="ORF">Zmor_021580</name>
</gene>
<feature type="compositionally biased region" description="Basic and acidic residues" evidence="1">
    <location>
        <begin position="179"/>
        <end position="189"/>
    </location>
</feature>
<keyword evidence="3" id="KW-1185">Reference proteome</keyword>
<comment type="caution">
    <text evidence="2">The sequence shown here is derived from an EMBL/GenBank/DDBJ whole genome shotgun (WGS) entry which is preliminary data.</text>
</comment>
<name>A0AA38I629_9CUCU</name>
<dbReference type="EMBL" id="JALNTZ010000006">
    <property type="protein sequence ID" value="KAJ3649862.1"/>
    <property type="molecule type" value="Genomic_DNA"/>
</dbReference>
<evidence type="ECO:0000313" key="2">
    <source>
        <dbReference type="EMBL" id="KAJ3649862.1"/>
    </source>
</evidence>
<proteinExistence type="predicted"/>
<sequence length="294" mass="33556">MNTGFEEFLQTLQIVQIFTMFASGFFENLKILRTVRDHINNRIIYKDAVLDNNDRKSYGLLLGRIRQLEIFEAEKDGCINNVEIQQKNNLENQFRSFIEHESRIATAHQSSPDASWSSDKAVVNATFSNNSTSNNNSYKTQSTDVDEEEASVVNVSTSTWSKGATEGDESETSDVQRGAGERSDTVNGDHKYFNEKGECEAFIRKFGLTARRMEFSFKDVNDDEIPQNWLKNAFQELLDYITRGFQPTSMIGVHSERRFVVEWYRHRENESSTVTATTPVSDCEPSLHAPRGLC</sequence>